<evidence type="ECO:0008006" key="15">
    <source>
        <dbReference type="Google" id="ProtNLM"/>
    </source>
</evidence>
<dbReference type="Proteomes" id="UP000007110">
    <property type="component" value="Unassembled WGS sequence"/>
</dbReference>
<keyword evidence="14" id="KW-1185">Reference proteome</keyword>
<dbReference type="CDD" id="cd18026">
    <property type="entry name" value="DEXHc_POLQ-like"/>
    <property type="match status" value="1"/>
</dbReference>
<dbReference type="InterPro" id="IPR048960">
    <property type="entry name" value="POLQ-like_helical"/>
</dbReference>
<dbReference type="Gene3D" id="1.10.150.20">
    <property type="entry name" value="5' to 3' exonuclease, C-terminal subdomain"/>
    <property type="match status" value="1"/>
</dbReference>
<comment type="subcellular location">
    <subcellularLocation>
        <location evidence="1">Nucleus</location>
    </subcellularLocation>
</comment>
<dbReference type="InParanoid" id="A0A7M7NSH9"/>
<dbReference type="GO" id="GO:0005524">
    <property type="term" value="F:ATP binding"/>
    <property type="evidence" value="ECO:0007669"/>
    <property type="project" value="UniProtKB-KW"/>
</dbReference>
<feature type="domain" description="Helicase C-terminal" evidence="12">
    <location>
        <begin position="709"/>
        <end position="858"/>
    </location>
</feature>
<keyword evidence="2" id="KW-0547">Nucleotide-binding</keyword>
<dbReference type="Pfam" id="PF00271">
    <property type="entry name" value="Helicase_C"/>
    <property type="match status" value="1"/>
</dbReference>
<organism evidence="13 14">
    <name type="scientific">Strongylocentrotus purpuratus</name>
    <name type="common">Purple sea urchin</name>
    <dbReference type="NCBI Taxonomy" id="7668"/>
    <lineage>
        <taxon>Eukaryota</taxon>
        <taxon>Metazoa</taxon>
        <taxon>Echinodermata</taxon>
        <taxon>Eleutherozoa</taxon>
        <taxon>Echinozoa</taxon>
        <taxon>Echinoidea</taxon>
        <taxon>Euechinoidea</taxon>
        <taxon>Echinacea</taxon>
        <taxon>Camarodonta</taxon>
        <taxon>Echinidea</taxon>
        <taxon>Strongylocentrotidae</taxon>
        <taxon>Strongylocentrotus</taxon>
    </lineage>
</organism>
<keyword evidence="8" id="KW-0539">Nucleus</keyword>
<dbReference type="PANTHER" id="PTHR47961:SF12">
    <property type="entry name" value="HELICASE POLQ-LIKE"/>
    <property type="match status" value="1"/>
</dbReference>
<reference evidence="13" key="2">
    <citation type="submission" date="2021-01" db="UniProtKB">
        <authorList>
            <consortium name="EnsemblMetazoa"/>
        </authorList>
    </citation>
    <scope>IDENTIFICATION</scope>
</reference>
<feature type="domain" description="Helicase ATP-binding" evidence="11">
    <location>
        <begin position="446"/>
        <end position="618"/>
    </location>
</feature>
<dbReference type="Pfam" id="PF20470">
    <property type="entry name" value="HTH_61"/>
    <property type="match status" value="1"/>
</dbReference>
<dbReference type="PROSITE" id="PS51192">
    <property type="entry name" value="HELICASE_ATP_BIND_1"/>
    <property type="match status" value="1"/>
</dbReference>
<dbReference type="Gene3D" id="3.40.50.300">
    <property type="entry name" value="P-loop containing nucleotide triphosphate hydrolases"/>
    <property type="match status" value="2"/>
</dbReference>
<dbReference type="GeneID" id="591443"/>
<dbReference type="CTD" id="113510"/>
<sequence length="1198" mass="134621">MDVCRPRSRRKGATQRKRAPADDSGPDSKRRPTAEPCHAEASHDESMITSTRRSDTCRSGALCDLVTLSPILPTTLSEQKQQGSLQQRLLYCESSPVVSRNTDQRSSDILFLSGDDDLFEWDENDMPARPNEKPSSPNIKESHTKRESANDGQNHERINAAVDEKRIEKPAENNDDLWDDDDTFYAQLDLSLLVAQSQKQQQQQTGHGGNSDDIHKTSTENCSESSTSKSRNNVNTDARTSGNDFTASEDRASHVSRTKECGNAIKESSSIDRAKPTLQRMEKSSITSVCVNTKYNHFMSDEHVSRTKQDDQTIGKETPRQEKWFSHLTKDASEHPHVRQETVTRGHNAADDNRTPKVTGSRAHSRLKERLHGNTKVMTTPTSTRLQLLRKAAVEEAMIGLADVESAVKDRDIGPFYGLPRKVQELLDKHRGISQLYEWQDECLSQQAVKEGRNLIYSLPTSGGKTLVAEIIIMQQILCHQKDALLILPFVSIVQEKVTSLTPLAVDLGFLVEEYAGSKGSVPPRKRRNKHALYVCTIEKAHTLVNCMIQEDRMREIGLVVVDELHMVGEGGRRGASLEICLSKLLYLEKCQILGMSATLSNIKDLASFLKAEVYTNTFRPVDLIEYIKLEDNIFQVNPGSNLPEDEKFTHVRTITFPYSKSMLKNDPDHLVGLALEVIPTNSCLFFCATKKNCQNVAENICRYIPRTKAKQLFQHKHKEKEELLLSLRRECDNNLCPTLRRTIPYGAAYHHGGLTMDERKLIEDAYSDGTLCLLAATSTLAAGVNLPAKRVILRSPYIARELLTTSRYKQMVGRAGRAGKDTSGESILIVKPKERKLVSDMLNRPINGCYSSLMHDEGKGMRNLVLSLISLKITRTEGSIQDFIKRTLCGIQAAEFQRNLVELAQNALQQVMDLSLVKKTEDNVLEVTRIGQAAFKGSVDLDMCSTLYDDLKFGCDKGLVLANSLHLLYLVTPYDQIDSARPNWMIYMTQFSSLSDSEHKVAELVGVSEFYMQCKMTGRSSKKFTPALERRAHRFYLTLMLWEMMKRKSIWEVAARFDTPRGFVQTVFTSAASFAFSVQRFCAELEEFWAVHQLLTKLVYDLTYCATTDLMPLLEIPGVKQGRAKQLVMAGYKTLHHLAHADHADLVSKIDYLPIKVAQQIVASAKMALAERIEALTDEAEELTSSPDLSKNTSITK</sequence>
<evidence type="ECO:0000313" key="13">
    <source>
        <dbReference type="EnsemblMetazoa" id="XP_030839927"/>
    </source>
</evidence>
<feature type="compositionally biased region" description="Basic and acidic residues" evidence="10">
    <location>
        <begin position="26"/>
        <end position="53"/>
    </location>
</feature>
<dbReference type="InterPro" id="IPR014001">
    <property type="entry name" value="Helicase_ATP-bd"/>
</dbReference>
<feature type="region of interest" description="Disordered" evidence="10">
    <location>
        <begin position="1"/>
        <end position="53"/>
    </location>
</feature>
<feature type="region of interest" description="Disordered" evidence="10">
    <location>
        <begin position="197"/>
        <end position="280"/>
    </location>
</feature>
<dbReference type="GO" id="GO:0016787">
    <property type="term" value="F:hydrolase activity"/>
    <property type="evidence" value="ECO:0007669"/>
    <property type="project" value="UniProtKB-KW"/>
</dbReference>
<dbReference type="Pfam" id="PF21099">
    <property type="entry name" value="POLQ_helical"/>
    <property type="match status" value="1"/>
</dbReference>
<evidence type="ECO:0000256" key="7">
    <source>
        <dbReference type="ARBA" id="ARBA00023204"/>
    </source>
</evidence>
<feature type="compositionally biased region" description="Basic and acidic residues" evidence="10">
    <location>
        <begin position="332"/>
        <end position="355"/>
    </location>
</feature>
<dbReference type="GO" id="GO:0005634">
    <property type="term" value="C:nucleus"/>
    <property type="evidence" value="ECO:0007669"/>
    <property type="project" value="UniProtKB-SubCell"/>
</dbReference>
<dbReference type="OrthoDB" id="2320933at2759"/>
<evidence type="ECO:0000256" key="10">
    <source>
        <dbReference type="SAM" id="MobiDB-lite"/>
    </source>
</evidence>
<evidence type="ECO:0000259" key="11">
    <source>
        <dbReference type="PROSITE" id="PS51192"/>
    </source>
</evidence>
<dbReference type="RefSeq" id="XP_030839927.1">
    <property type="nucleotide sequence ID" value="XM_030984067.1"/>
</dbReference>
<evidence type="ECO:0000256" key="2">
    <source>
        <dbReference type="ARBA" id="ARBA00022741"/>
    </source>
</evidence>
<dbReference type="GO" id="GO:0043138">
    <property type="term" value="F:3'-5' DNA helicase activity"/>
    <property type="evidence" value="ECO:0007669"/>
    <property type="project" value="UniProtKB-EC"/>
</dbReference>
<feature type="region of interest" description="Disordered" evidence="10">
    <location>
        <begin position="332"/>
        <end position="364"/>
    </location>
</feature>
<feature type="compositionally biased region" description="Basic residues" evidence="10">
    <location>
        <begin position="1"/>
        <end position="18"/>
    </location>
</feature>
<feature type="region of interest" description="Disordered" evidence="10">
    <location>
        <begin position="121"/>
        <end position="180"/>
    </location>
</feature>
<dbReference type="KEGG" id="spu:591443"/>
<dbReference type="SUPFAM" id="SSF158702">
    <property type="entry name" value="Sec63 N-terminal domain-like"/>
    <property type="match status" value="1"/>
</dbReference>
<evidence type="ECO:0000256" key="1">
    <source>
        <dbReference type="ARBA" id="ARBA00004123"/>
    </source>
</evidence>
<evidence type="ECO:0000259" key="12">
    <source>
        <dbReference type="PROSITE" id="PS51194"/>
    </source>
</evidence>
<feature type="compositionally biased region" description="Basic and acidic residues" evidence="10">
    <location>
        <begin position="269"/>
        <end position="280"/>
    </location>
</feature>
<dbReference type="OMA" id="YCRDFRP"/>
<dbReference type="PROSITE" id="PS51194">
    <property type="entry name" value="HELICASE_CTER"/>
    <property type="match status" value="1"/>
</dbReference>
<dbReference type="Gene3D" id="1.10.3380.20">
    <property type="match status" value="1"/>
</dbReference>
<evidence type="ECO:0000256" key="5">
    <source>
        <dbReference type="ARBA" id="ARBA00022806"/>
    </source>
</evidence>
<keyword evidence="5" id="KW-0347">Helicase</keyword>
<evidence type="ECO:0000256" key="4">
    <source>
        <dbReference type="ARBA" id="ARBA00022801"/>
    </source>
</evidence>
<dbReference type="GO" id="GO:0006281">
    <property type="term" value="P:DNA repair"/>
    <property type="evidence" value="ECO:0007669"/>
    <property type="project" value="UniProtKB-KW"/>
</dbReference>
<dbReference type="InterPro" id="IPR050474">
    <property type="entry name" value="Hel308_SKI2-like"/>
</dbReference>
<proteinExistence type="predicted"/>
<dbReference type="SMART" id="SM00490">
    <property type="entry name" value="HELICc"/>
    <property type="match status" value="1"/>
</dbReference>
<keyword evidence="4" id="KW-0378">Hydrolase</keyword>
<dbReference type="SUPFAM" id="SSF52540">
    <property type="entry name" value="P-loop containing nucleoside triphosphate hydrolases"/>
    <property type="match status" value="1"/>
</dbReference>
<reference evidence="14" key="1">
    <citation type="submission" date="2015-02" db="EMBL/GenBank/DDBJ databases">
        <title>Genome sequencing for Strongylocentrotus purpuratus.</title>
        <authorList>
            <person name="Murali S."/>
            <person name="Liu Y."/>
            <person name="Vee V."/>
            <person name="English A."/>
            <person name="Wang M."/>
            <person name="Skinner E."/>
            <person name="Han Y."/>
            <person name="Muzny D.M."/>
            <person name="Worley K.C."/>
            <person name="Gibbs R.A."/>
        </authorList>
    </citation>
    <scope>NUCLEOTIDE SEQUENCE</scope>
</reference>
<evidence type="ECO:0000256" key="9">
    <source>
        <dbReference type="ARBA" id="ARBA00048988"/>
    </source>
</evidence>
<evidence type="ECO:0000313" key="14">
    <source>
        <dbReference type="Proteomes" id="UP000007110"/>
    </source>
</evidence>
<dbReference type="GO" id="GO:0003676">
    <property type="term" value="F:nucleic acid binding"/>
    <property type="evidence" value="ECO:0007669"/>
    <property type="project" value="InterPro"/>
</dbReference>
<dbReference type="InterPro" id="IPR001650">
    <property type="entry name" value="Helicase_C-like"/>
</dbReference>
<dbReference type="Pfam" id="PF00270">
    <property type="entry name" value="DEAD"/>
    <property type="match status" value="1"/>
</dbReference>
<dbReference type="SMART" id="SM00487">
    <property type="entry name" value="DEXDc"/>
    <property type="match status" value="1"/>
</dbReference>
<dbReference type="SUPFAM" id="SSF46785">
    <property type="entry name" value="Winged helix' DNA-binding domain"/>
    <property type="match status" value="1"/>
</dbReference>
<dbReference type="InterPro" id="IPR011545">
    <property type="entry name" value="DEAD/DEAH_box_helicase_dom"/>
</dbReference>
<dbReference type="AlphaFoldDB" id="A0A7M7NSH9"/>
<dbReference type="InterPro" id="IPR027417">
    <property type="entry name" value="P-loop_NTPase"/>
</dbReference>
<feature type="compositionally biased region" description="Basic and acidic residues" evidence="10">
    <location>
        <begin position="248"/>
        <end position="260"/>
    </location>
</feature>
<dbReference type="EnsemblMetazoa" id="XM_030984067">
    <property type="protein sequence ID" value="XP_030839927"/>
    <property type="gene ID" value="LOC591443"/>
</dbReference>
<dbReference type="InterPro" id="IPR046931">
    <property type="entry name" value="HTH_61"/>
</dbReference>
<comment type="catalytic activity">
    <reaction evidence="9">
        <text>ATP + H2O = ADP + phosphate + H(+)</text>
        <dbReference type="Rhea" id="RHEA:13065"/>
        <dbReference type="ChEBI" id="CHEBI:15377"/>
        <dbReference type="ChEBI" id="CHEBI:15378"/>
        <dbReference type="ChEBI" id="CHEBI:30616"/>
        <dbReference type="ChEBI" id="CHEBI:43474"/>
        <dbReference type="ChEBI" id="CHEBI:456216"/>
        <dbReference type="EC" id="5.6.2.4"/>
    </reaction>
</comment>
<feature type="compositionally biased region" description="Low complexity" evidence="10">
    <location>
        <begin position="219"/>
        <end position="233"/>
    </location>
</feature>
<dbReference type="CDD" id="cd18795">
    <property type="entry name" value="SF2_C_Ski2"/>
    <property type="match status" value="1"/>
</dbReference>
<dbReference type="InterPro" id="IPR036390">
    <property type="entry name" value="WH_DNA-bd_sf"/>
</dbReference>
<evidence type="ECO:0000256" key="6">
    <source>
        <dbReference type="ARBA" id="ARBA00022840"/>
    </source>
</evidence>
<evidence type="ECO:0000256" key="3">
    <source>
        <dbReference type="ARBA" id="ARBA00022763"/>
    </source>
</evidence>
<evidence type="ECO:0000256" key="8">
    <source>
        <dbReference type="ARBA" id="ARBA00023242"/>
    </source>
</evidence>
<accession>A0A7M7NSH9</accession>
<keyword evidence="3" id="KW-0227">DNA damage</keyword>
<feature type="compositionally biased region" description="Polar residues" evidence="10">
    <location>
        <begin position="234"/>
        <end position="246"/>
    </location>
</feature>
<name>A0A7M7NSH9_STRPU</name>
<keyword evidence="7" id="KW-0234">DNA repair</keyword>
<dbReference type="FunCoup" id="A0A7M7NSH9">
    <property type="interactions" value="977"/>
</dbReference>
<protein>
    <recommendedName>
        <fullName evidence="15">Helicase POLQ-like</fullName>
    </recommendedName>
</protein>
<dbReference type="PANTHER" id="PTHR47961">
    <property type="entry name" value="DNA POLYMERASE THETA, PUTATIVE (AFU_ORTHOLOGUE AFUA_1G05260)-RELATED"/>
    <property type="match status" value="1"/>
</dbReference>
<feature type="compositionally biased region" description="Basic and acidic residues" evidence="10">
    <location>
        <begin position="140"/>
        <end position="172"/>
    </location>
</feature>
<keyword evidence="6" id="KW-0067">ATP-binding</keyword>
<dbReference type="FunFam" id="3.40.50.300:FF:000813">
    <property type="entry name" value="helicase POLQ-like isoform X1"/>
    <property type="match status" value="1"/>
</dbReference>